<sequence length="195" mass="20802">MARTSKTRSAAPGGKAAPDAATASPALSVAEVFDFDRADLVTAWTELHGSAPPRSISQPLLRRILAFDLQFGAAGGWPEGLEAQLAKAGTNGARAKAAEPAAGGRLLREWNGTTHVVEITEGGYQWNGRTWRSLSVIAREITGAHWSGPRFFGLKEDGKAVKKHARREGRNRSAASVPTKSAAHTNTVRRKAVQQ</sequence>
<feature type="compositionally biased region" description="Low complexity" evidence="1">
    <location>
        <begin position="9"/>
        <end position="22"/>
    </location>
</feature>
<evidence type="ECO:0000313" key="5">
    <source>
        <dbReference type="Proteomes" id="UP000580830"/>
    </source>
</evidence>
<protein>
    <submittedName>
        <fullName evidence="2">DUF2924 domain-containing protein</fullName>
    </submittedName>
</protein>
<reference evidence="2 5" key="3">
    <citation type="journal article" date="2020" name="Biotechnol. Biofuels">
        <title>New insights from the biogas microbiome by comprehensive genome-resolved metagenomics of nearly 1600 species originating from multiple anaerobic digesters.</title>
        <authorList>
            <person name="Campanaro S."/>
            <person name="Treu L."/>
            <person name="Rodriguez-R L.M."/>
            <person name="Kovalovszki A."/>
            <person name="Ziels R.M."/>
            <person name="Maus I."/>
            <person name="Zhu X."/>
            <person name="Kougias P.G."/>
            <person name="Basile A."/>
            <person name="Luo G."/>
            <person name="Schluter A."/>
            <person name="Konstantinidis K.T."/>
            <person name="Angelidaki I."/>
        </authorList>
    </citation>
    <scope>NUCLEOTIDE SEQUENCE [LARGE SCALE GENOMIC DNA]</scope>
    <source>
        <strain evidence="2">AS04akNAM_125</strain>
    </source>
</reference>
<evidence type="ECO:0000313" key="4">
    <source>
        <dbReference type="Proteomes" id="UP000184444"/>
    </source>
</evidence>
<dbReference type="EMBL" id="DULP01000112">
    <property type="protein sequence ID" value="HHW34057.1"/>
    <property type="molecule type" value="Genomic_DNA"/>
</dbReference>
<dbReference type="STRING" id="53463.SAMN05444389_101232"/>
<feature type="region of interest" description="Disordered" evidence="1">
    <location>
        <begin position="158"/>
        <end position="195"/>
    </location>
</feature>
<reference evidence="3" key="2">
    <citation type="submission" date="2016-11" db="EMBL/GenBank/DDBJ databases">
        <authorList>
            <person name="Jaros S."/>
            <person name="Januszkiewicz K."/>
            <person name="Wedrychowicz H."/>
        </authorList>
    </citation>
    <scope>NUCLEOTIDE SEQUENCE [LARGE SCALE GENOMIC DNA]</scope>
    <source>
        <strain evidence="3">DSM 6637</strain>
    </source>
</reference>
<dbReference type="Proteomes" id="UP000580830">
    <property type="component" value="Unassembled WGS sequence"/>
</dbReference>
<keyword evidence="4" id="KW-1185">Reference proteome</keyword>
<dbReference type="RefSeq" id="WP_073060672.1">
    <property type="nucleotide sequence ID" value="NZ_DULP01000112.1"/>
</dbReference>
<gene>
    <name evidence="2" type="ORF">GXX24_07950</name>
    <name evidence="3" type="ORF">SAMN05444389_101232</name>
</gene>
<evidence type="ECO:0000313" key="3">
    <source>
        <dbReference type="EMBL" id="SHL76320.1"/>
    </source>
</evidence>
<dbReference type="InterPro" id="IPR021322">
    <property type="entry name" value="DUF2924"/>
</dbReference>
<accession>A0A1M7DA37</accession>
<reference evidence="4" key="1">
    <citation type="submission" date="2016-11" db="EMBL/GenBank/DDBJ databases">
        <authorList>
            <person name="Varghese N."/>
            <person name="Submissions S."/>
        </authorList>
    </citation>
    <scope>NUCLEOTIDE SEQUENCE [LARGE SCALE GENOMIC DNA]</scope>
    <source>
        <strain evidence="4">DSM 6637</strain>
    </source>
</reference>
<dbReference type="AlphaFoldDB" id="A0A1M7DA37"/>
<dbReference type="OrthoDB" id="284135at2"/>
<dbReference type="Proteomes" id="UP000184444">
    <property type="component" value="Unassembled WGS sequence"/>
</dbReference>
<feature type="compositionally biased region" description="Polar residues" evidence="1">
    <location>
        <begin position="173"/>
        <end position="186"/>
    </location>
</feature>
<proteinExistence type="predicted"/>
<evidence type="ECO:0000256" key="1">
    <source>
        <dbReference type="SAM" id="MobiDB-lite"/>
    </source>
</evidence>
<name>A0A1M7DA37_9RHOB</name>
<feature type="region of interest" description="Disordered" evidence="1">
    <location>
        <begin position="1"/>
        <end position="22"/>
    </location>
</feature>
<organism evidence="3 4">
    <name type="scientific">Paracoccus solventivorans</name>
    <dbReference type="NCBI Taxonomy" id="53463"/>
    <lineage>
        <taxon>Bacteria</taxon>
        <taxon>Pseudomonadati</taxon>
        <taxon>Pseudomonadota</taxon>
        <taxon>Alphaproteobacteria</taxon>
        <taxon>Rhodobacterales</taxon>
        <taxon>Paracoccaceae</taxon>
        <taxon>Paracoccus</taxon>
    </lineage>
</organism>
<evidence type="ECO:0000313" key="2">
    <source>
        <dbReference type="EMBL" id="HHW34057.1"/>
    </source>
</evidence>
<dbReference type="EMBL" id="FRCK01000001">
    <property type="protein sequence ID" value="SHL76320.1"/>
    <property type="molecule type" value="Genomic_DNA"/>
</dbReference>
<dbReference type="Pfam" id="PF11149">
    <property type="entry name" value="DUF2924"/>
    <property type="match status" value="1"/>
</dbReference>